<reference evidence="2" key="2">
    <citation type="journal article" date="2022" name="Microbiol. Resour. Announc.">
        <title>Metagenome Sequencing to Explore Phylogenomics of Terrestrial Cyanobacteria.</title>
        <authorList>
            <person name="Ward R.D."/>
            <person name="Stajich J.E."/>
            <person name="Johansen J.R."/>
            <person name="Huntemann M."/>
            <person name="Clum A."/>
            <person name="Foster B."/>
            <person name="Foster B."/>
            <person name="Roux S."/>
            <person name="Palaniappan K."/>
            <person name="Varghese N."/>
            <person name="Mukherjee S."/>
            <person name="Reddy T.B.K."/>
            <person name="Daum C."/>
            <person name="Copeland A."/>
            <person name="Chen I.A."/>
            <person name="Ivanova N.N."/>
            <person name="Kyrpides N.C."/>
            <person name="Shapiro N."/>
            <person name="Eloe-Fadrosh E.A."/>
            <person name="Pietrasiak N."/>
        </authorList>
    </citation>
    <scope>NUCLEOTIDE SEQUENCE</scope>
    <source>
        <strain evidence="2">GSE-TBD4-15B</strain>
    </source>
</reference>
<evidence type="ECO:0000313" key="3">
    <source>
        <dbReference type="Proteomes" id="UP000707356"/>
    </source>
</evidence>
<dbReference type="InterPro" id="IPR021515">
    <property type="entry name" value="DUF3177"/>
</dbReference>
<gene>
    <name evidence="2" type="ORF">KME07_13565</name>
</gene>
<reference evidence="2" key="1">
    <citation type="submission" date="2021-05" db="EMBL/GenBank/DDBJ databases">
        <authorList>
            <person name="Pietrasiak N."/>
            <person name="Ward R."/>
            <person name="Stajich J.E."/>
            <person name="Kurbessoian T."/>
        </authorList>
    </citation>
    <scope>NUCLEOTIDE SEQUENCE</scope>
    <source>
        <strain evidence="2">GSE-TBD4-15B</strain>
    </source>
</reference>
<feature type="transmembrane region" description="Helical" evidence="1">
    <location>
        <begin position="163"/>
        <end position="184"/>
    </location>
</feature>
<feature type="transmembrane region" description="Helical" evidence="1">
    <location>
        <begin position="14"/>
        <end position="34"/>
    </location>
</feature>
<organism evidence="2 3">
    <name type="scientific">Pegethrix bostrychoides GSE-TBD4-15B</name>
    <dbReference type="NCBI Taxonomy" id="2839662"/>
    <lineage>
        <taxon>Bacteria</taxon>
        <taxon>Bacillati</taxon>
        <taxon>Cyanobacteriota</taxon>
        <taxon>Cyanophyceae</taxon>
        <taxon>Oculatellales</taxon>
        <taxon>Oculatellaceae</taxon>
        <taxon>Pegethrix</taxon>
    </lineage>
</organism>
<keyword evidence="1" id="KW-1133">Transmembrane helix</keyword>
<evidence type="ECO:0000313" key="2">
    <source>
        <dbReference type="EMBL" id="MBW4466447.1"/>
    </source>
</evidence>
<dbReference type="EMBL" id="JAHHHV010000068">
    <property type="protein sequence ID" value="MBW4466447.1"/>
    <property type="molecule type" value="Genomic_DNA"/>
</dbReference>
<feature type="transmembrane region" description="Helical" evidence="1">
    <location>
        <begin position="46"/>
        <end position="62"/>
    </location>
</feature>
<keyword evidence="1" id="KW-0472">Membrane</keyword>
<keyword evidence="1" id="KW-0812">Transmembrane</keyword>
<dbReference type="Proteomes" id="UP000707356">
    <property type="component" value="Unassembled WGS sequence"/>
</dbReference>
<accession>A0A951PB45</accession>
<feature type="transmembrane region" description="Helical" evidence="1">
    <location>
        <begin position="68"/>
        <end position="87"/>
    </location>
</feature>
<feature type="transmembrane region" description="Helical" evidence="1">
    <location>
        <begin position="107"/>
        <end position="127"/>
    </location>
</feature>
<comment type="caution">
    <text evidence="2">The sequence shown here is derived from an EMBL/GenBank/DDBJ whole genome shotgun (WGS) entry which is preliminary data.</text>
</comment>
<sequence length="197" mass="22529">MSQDLLKSLVWMDYRLAVLFTVILPLILLIWAFAKRSEAIERLLIIYWRVSSLLAITVYLMIGNLPIAFMAGFMARILIPISLWFWVDLNEEISELSQRPLKLSLTAWRWAVSIYSALGALLSIPFLQCAISQTAFATPFCQIWQEPPLGFKNWLHAGYKPGFLGFLGIVALIVYVLYFGYFVVFRLGKQGRSAVEQ</sequence>
<evidence type="ECO:0000256" key="1">
    <source>
        <dbReference type="SAM" id="Phobius"/>
    </source>
</evidence>
<dbReference type="Pfam" id="PF11375">
    <property type="entry name" value="DUF3177"/>
    <property type="match status" value="1"/>
</dbReference>
<protein>
    <submittedName>
        <fullName evidence="2">DUF3177 family protein</fullName>
    </submittedName>
</protein>
<proteinExistence type="predicted"/>
<dbReference type="AlphaFoldDB" id="A0A951PB45"/>
<name>A0A951PB45_9CYAN</name>